<evidence type="ECO:0000313" key="9">
    <source>
        <dbReference type="EMBL" id="KAG2318695.1"/>
    </source>
</evidence>
<gene>
    <name evidence="9" type="ORF">Bca52824_011908</name>
</gene>
<keyword evidence="6 7" id="KW-0472">Membrane</keyword>
<dbReference type="InterPro" id="IPR026961">
    <property type="entry name" value="PGG_dom"/>
</dbReference>
<reference evidence="9 10" key="1">
    <citation type="submission" date="2020-02" db="EMBL/GenBank/DDBJ databases">
        <authorList>
            <person name="Ma Q."/>
            <person name="Huang Y."/>
            <person name="Song X."/>
            <person name="Pei D."/>
        </authorList>
    </citation>
    <scope>NUCLEOTIDE SEQUENCE [LARGE SCALE GENOMIC DNA]</scope>
    <source>
        <strain evidence="9">Sxm20200214</strain>
        <tissue evidence="9">Leaf</tissue>
    </source>
</reference>
<evidence type="ECO:0000259" key="8">
    <source>
        <dbReference type="Pfam" id="PF13962"/>
    </source>
</evidence>
<sequence length="244" mass="26551">MEINSEANQPEESSTGFTKYINRQGDWLEKTRGNLMVAATVIAGMSFQVMVNPPGGVWQSDICSSVSPGKSVCKDKAGTSVLGDNSSKRVLYLGMVISSMISFSASMSLILLFFSGFLLSCLQEPRDNGNSGNVHGSGSALYICSILLCSSFGSTRRSNHRLYASNLFWILGSAFNFNTLNPTHSVLALAYLFDMLLSSTSTTISSTVAAIDSNSDPLKKRRKVSHVYYDSFIFHLNNNNIFTA</sequence>
<dbReference type="OrthoDB" id="10504312at2759"/>
<evidence type="ECO:0000256" key="3">
    <source>
        <dbReference type="ARBA" id="ARBA00022737"/>
    </source>
</evidence>
<dbReference type="AlphaFoldDB" id="A0A8X7VX62"/>
<keyword evidence="5" id="KW-0040">ANK repeat</keyword>
<keyword evidence="10" id="KW-1185">Reference proteome</keyword>
<comment type="subcellular location">
    <subcellularLocation>
        <location evidence="1">Membrane</location>
        <topology evidence="1">Multi-pass membrane protein</topology>
    </subcellularLocation>
</comment>
<keyword evidence="2 7" id="KW-0812">Transmembrane</keyword>
<accession>A0A8X7VX62</accession>
<organism evidence="9 10">
    <name type="scientific">Brassica carinata</name>
    <name type="common">Ethiopian mustard</name>
    <name type="synonym">Abyssinian cabbage</name>
    <dbReference type="NCBI Taxonomy" id="52824"/>
    <lineage>
        <taxon>Eukaryota</taxon>
        <taxon>Viridiplantae</taxon>
        <taxon>Streptophyta</taxon>
        <taxon>Embryophyta</taxon>
        <taxon>Tracheophyta</taxon>
        <taxon>Spermatophyta</taxon>
        <taxon>Magnoliopsida</taxon>
        <taxon>eudicotyledons</taxon>
        <taxon>Gunneridae</taxon>
        <taxon>Pentapetalae</taxon>
        <taxon>rosids</taxon>
        <taxon>malvids</taxon>
        <taxon>Brassicales</taxon>
        <taxon>Brassicaceae</taxon>
        <taxon>Brassiceae</taxon>
        <taxon>Brassica</taxon>
    </lineage>
</organism>
<evidence type="ECO:0000256" key="1">
    <source>
        <dbReference type="ARBA" id="ARBA00004141"/>
    </source>
</evidence>
<protein>
    <recommendedName>
        <fullName evidence="8">PGG domain-containing protein</fullName>
    </recommendedName>
</protein>
<evidence type="ECO:0000313" key="10">
    <source>
        <dbReference type="Proteomes" id="UP000886595"/>
    </source>
</evidence>
<feature type="domain" description="PGG" evidence="8">
    <location>
        <begin position="26"/>
        <end position="115"/>
    </location>
</feature>
<evidence type="ECO:0000256" key="4">
    <source>
        <dbReference type="ARBA" id="ARBA00022989"/>
    </source>
</evidence>
<evidence type="ECO:0000256" key="7">
    <source>
        <dbReference type="SAM" id="Phobius"/>
    </source>
</evidence>
<feature type="transmembrane region" description="Helical" evidence="7">
    <location>
        <begin position="139"/>
        <end position="155"/>
    </location>
</feature>
<proteinExistence type="predicted"/>
<dbReference type="Pfam" id="PF13962">
    <property type="entry name" value="PGG"/>
    <property type="match status" value="1"/>
</dbReference>
<dbReference type="EMBL" id="JAAMPC010000003">
    <property type="protein sequence ID" value="KAG2318695.1"/>
    <property type="molecule type" value="Genomic_DNA"/>
</dbReference>
<evidence type="ECO:0000256" key="6">
    <source>
        <dbReference type="ARBA" id="ARBA00023136"/>
    </source>
</evidence>
<name>A0A8X7VX62_BRACI</name>
<dbReference type="PANTHER" id="PTHR24186:SF37">
    <property type="entry name" value="PGG DOMAIN-CONTAINING PROTEIN"/>
    <property type="match status" value="1"/>
</dbReference>
<dbReference type="GO" id="GO:0005886">
    <property type="term" value="C:plasma membrane"/>
    <property type="evidence" value="ECO:0007669"/>
    <property type="project" value="TreeGrafter"/>
</dbReference>
<feature type="transmembrane region" description="Helical" evidence="7">
    <location>
        <begin position="90"/>
        <end position="119"/>
    </location>
</feature>
<evidence type="ECO:0000256" key="5">
    <source>
        <dbReference type="ARBA" id="ARBA00023043"/>
    </source>
</evidence>
<keyword evidence="4 7" id="KW-1133">Transmembrane helix</keyword>
<evidence type="ECO:0000256" key="2">
    <source>
        <dbReference type="ARBA" id="ARBA00022692"/>
    </source>
</evidence>
<dbReference type="PANTHER" id="PTHR24186">
    <property type="entry name" value="PROTEIN PHOSPHATASE 1 REGULATORY SUBUNIT"/>
    <property type="match status" value="1"/>
</dbReference>
<keyword evidence="3" id="KW-0677">Repeat</keyword>
<comment type="caution">
    <text evidence="9">The sequence shown here is derived from an EMBL/GenBank/DDBJ whole genome shotgun (WGS) entry which is preliminary data.</text>
</comment>
<feature type="transmembrane region" description="Helical" evidence="7">
    <location>
        <begin position="162"/>
        <end position="180"/>
    </location>
</feature>
<dbReference type="Proteomes" id="UP000886595">
    <property type="component" value="Unassembled WGS sequence"/>
</dbReference>